<evidence type="ECO:0000313" key="2">
    <source>
        <dbReference type="EMBL" id="OUJ76117.1"/>
    </source>
</evidence>
<dbReference type="PANTHER" id="PTHR44757">
    <property type="entry name" value="DIGUANYLATE CYCLASE DGCP"/>
    <property type="match status" value="1"/>
</dbReference>
<dbReference type="Gene3D" id="3.30.450.20">
    <property type="entry name" value="PAS domain"/>
    <property type="match status" value="4"/>
</dbReference>
<evidence type="ECO:0000313" key="3">
    <source>
        <dbReference type="Proteomes" id="UP000194873"/>
    </source>
</evidence>
<protein>
    <recommendedName>
        <fullName evidence="1">PAC domain-containing protein</fullName>
    </recommendedName>
</protein>
<sequence>MAEQLARTQAALTQAELRNTDLRRALDDATYAAQTATARLATFASYLPEGLLLVDPRGTIALINDYCCNVFGLPLPASNWLGYSIRNIANWLQEQTADPAGFQQYVQQLWQGGQSVLNQELLMLDGRTLVWDYLPTSEAAQGAVASIGFLLRLRDITEVRQQLEQQQRERAFYETVLNQLPAEVFATDMTTRHTFLNAQAAATPTLREGFSAEDSGPFSGEVQQQRQRYYEQATATGKPVQWIEQVTEADTSRYLLRSLQPVQSSAGQLQMVVGHSVDVTTQEEARQRLQEQEAFYNAILNHMPADISVFDASHRYRYVNHQAARDPNLREWLIGKDDFQYFLRQQRSRTMAEQRHFLFEEAVRNRRQMSWEETTPRADGTLSYWLHYYYPVFKADNSLDMVIGYGADITARRQAEDRIRASEHRVRALLTALPDTILVTSRMGFVHDAKLGDDSLLSQAADQLIGNHLADVLPPLATEPVLASLAEMLRTGQRTEASFELPPMDGGRLGYQVRCIPLDSEEALLVLTSRKLPPLLGSPGLALRSS</sequence>
<dbReference type="AlphaFoldDB" id="A0A243WLE2"/>
<proteinExistence type="predicted"/>
<accession>A0A243WLE2</accession>
<gene>
    <name evidence="2" type="ORF">BXP70_02250</name>
</gene>
<keyword evidence="3" id="KW-1185">Reference proteome</keyword>
<name>A0A243WLE2_9BACT</name>
<dbReference type="Pfam" id="PF08448">
    <property type="entry name" value="PAS_4"/>
    <property type="match status" value="4"/>
</dbReference>
<dbReference type="NCBIfam" id="TIGR00229">
    <property type="entry name" value="sensory_box"/>
    <property type="match status" value="1"/>
</dbReference>
<dbReference type="InterPro" id="IPR000700">
    <property type="entry name" value="PAS-assoc_C"/>
</dbReference>
<feature type="domain" description="PAC" evidence="1">
    <location>
        <begin position="369"/>
        <end position="421"/>
    </location>
</feature>
<dbReference type="InterPro" id="IPR013656">
    <property type="entry name" value="PAS_4"/>
</dbReference>
<comment type="caution">
    <text evidence="2">The sequence shown here is derived from an EMBL/GenBank/DDBJ whole genome shotgun (WGS) entry which is preliminary data.</text>
</comment>
<dbReference type="SMART" id="SM00091">
    <property type="entry name" value="PAS"/>
    <property type="match status" value="3"/>
</dbReference>
<reference evidence="2 3" key="1">
    <citation type="submission" date="2017-01" db="EMBL/GenBank/DDBJ databases">
        <title>A new Hymenobacter.</title>
        <authorList>
            <person name="Liang Y."/>
            <person name="Feng F."/>
        </authorList>
    </citation>
    <scope>NUCLEOTIDE SEQUENCE [LARGE SCALE GENOMIC DNA]</scope>
    <source>
        <strain evidence="2">MIMBbqt21</strain>
    </source>
</reference>
<dbReference type="InterPro" id="IPR000014">
    <property type="entry name" value="PAS"/>
</dbReference>
<dbReference type="PANTHER" id="PTHR44757:SF2">
    <property type="entry name" value="BIOFILM ARCHITECTURE MAINTENANCE PROTEIN MBAA"/>
    <property type="match status" value="1"/>
</dbReference>
<evidence type="ECO:0000259" key="1">
    <source>
        <dbReference type="PROSITE" id="PS50113"/>
    </source>
</evidence>
<dbReference type="InterPro" id="IPR035965">
    <property type="entry name" value="PAS-like_dom_sf"/>
</dbReference>
<dbReference type="SUPFAM" id="SSF55785">
    <property type="entry name" value="PYP-like sensor domain (PAS domain)"/>
    <property type="match status" value="4"/>
</dbReference>
<dbReference type="InterPro" id="IPR052155">
    <property type="entry name" value="Biofilm_reg_signaling"/>
</dbReference>
<dbReference type="EMBL" id="MTSE01000001">
    <property type="protein sequence ID" value="OUJ76117.1"/>
    <property type="molecule type" value="Genomic_DNA"/>
</dbReference>
<feature type="domain" description="PAC" evidence="1">
    <location>
        <begin position="236"/>
        <end position="291"/>
    </location>
</feature>
<organism evidence="2 3">
    <name type="scientific">Hymenobacter crusticola</name>
    <dbReference type="NCBI Taxonomy" id="1770526"/>
    <lineage>
        <taxon>Bacteria</taxon>
        <taxon>Pseudomonadati</taxon>
        <taxon>Bacteroidota</taxon>
        <taxon>Cytophagia</taxon>
        <taxon>Cytophagales</taxon>
        <taxon>Hymenobacteraceae</taxon>
        <taxon>Hymenobacter</taxon>
    </lineage>
</organism>
<dbReference type="Proteomes" id="UP000194873">
    <property type="component" value="Unassembled WGS sequence"/>
</dbReference>
<dbReference type="PROSITE" id="PS50113">
    <property type="entry name" value="PAC"/>
    <property type="match status" value="2"/>
</dbReference>